<protein>
    <recommendedName>
        <fullName evidence="2">Anti-sigma-28 factor FlgM C-terminal domain-containing protein</fullName>
    </recommendedName>
</protein>
<keyword evidence="4" id="KW-1185">Reference proteome</keyword>
<reference evidence="3 4" key="1">
    <citation type="submission" date="2023-03" db="EMBL/GenBank/DDBJ databases">
        <title>Description of Hydrogenimonas sp. ISO32.</title>
        <authorList>
            <person name="Mino S."/>
            <person name="Fukazawa S."/>
            <person name="Sawabe T."/>
        </authorList>
    </citation>
    <scope>NUCLEOTIDE SEQUENCE [LARGE SCALE GENOMIC DNA]</scope>
    <source>
        <strain evidence="3 4">ISO32</strain>
    </source>
</reference>
<proteinExistence type="predicted"/>
<sequence length="70" mass="7873">MIRNIGSQNSGTIINNDTQKNDVQNAKNIEKQALEQQNRVDGLKKQIENGEYSIDLDATATRMAQELKPE</sequence>
<evidence type="ECO:0000313" key="4">
    <source>
        <dbReference type="Proteomes" id="UP001321445"/>
    </source>
</evidence>
<dbReference type="Pfam" id="PF04316">
    <property type="entry name" value="FlgM"/>
    <property type="match status" value="1"/>
</dbReference>
<dbReference type="SUPFAM" id="SSF101498">
    <property type="entry name" value="Anti-sigma factor FlgM"/>
    <property type="match status" value="1"/>
</dbReference>
<dbReference type="EMBL" id="AP027370">
    <property type="protein sequence ID" value="BDY12010.1"/>
    <property type="molecule type" value="Genomic_DNA"/>
</dbReference>
<feature type="region of interest" description="Disordered" evidence="1">
    <location>
        <begin position="1"/>
        <end position="25"/>
    </location>
</feature>
<evidence type="ECO:0000259" key="2">
    <source>
        <dbReference type="Pfam" id="PF04316"/>
    </source>
</evidence>
<evidence type="ECO:0000256" key="1">
    <source>
        <dbReference type="SAM" id="MobiDB-lite"/>
    </source>
</evidence>
<evidence type="ECO:0000313" key="3">
    <source>
        <dbReference type="EMBL" id="BDY12010.1"/>
    </source>
</evidence>
<name>A0ABM8FI97_9BACT</name>
<dbReference type="RefSeq" id="WP_286337223.1">
    <property type="nucleotide sequence ID" value="NZ_AP027370.1"/>
</dbReference>
<feature type="domain" description="Anti-sigma-28 factor FlgM C-terminal" evidence="2">
    <location>
        <begin position="22"/>
        <end position="64"/>
    </location>
</feature>
<gene>
    <name evidence="3" type="ORF">HCR_03220</name>
</gene>
<accession>A0ABM8FI97</accession>
<dbReference type="InterPro" id="IPR035890">
    <property type="entry name" value="Anti-sigma-28_factor_FlgM_sf"/>
</dbReference>
<organism evidence="3 4">
    <name type="scientific">Hydrogenimonas cancrithermarum</name>
    <dbReference type="NCBI Taxonomy" id="2993563"/>
    <lineage>
        <taxon>Bacteria</taxon>
        <taxon>Pseudomonadati</taxon>
        <taxon>Campylobacterota</taxon>
        <taxon>Epsilonproteobacteria</taxon>
        <taxon>Campylobacterales</taxon>
        <taxon>Hydrogenimonadaceae</taxon>
        <taxon>Hydrogenimonas</taxon>
    </lineage>
</organism>
<dbReference type="InterPro" id="IPR031316">
    <property type="entry name" value="FlgM_C"/>
</dbReference>
<dbReference type="Proteomes" id="UP001321445">
    <property type="component" value="Chromosome"/>
</dbReference>